<dbReference type="Pfam" id="PF00702">
    <property type="entry name" value="Hydrolase"/>
    <property type="match status" value="1"/>
</dbReference>
<dbReference type="SFLD" id="SFLDS00003">
    <property type="entry name" value="Haloacid_Dehalogenase"/>
    <property type="match status" value="1"/>
</dbReference>
<sequence length="208" mass="23779">MYKNIVFDLGGVVVDFDPRGFLLDRFYDEAVETKVFDITFGSVEWRQLDAGELDRDAGNAAMLQKAAEAGCTFEVQSVLDDWYRMLKTRRRTVDVMKRLKKMGFSLYYLSNIPWDVYEEIQQRDFWPLFEGGVASCEAGTNKPDPRIFQLLIERYGLVCSETIFVDDNKLNTTAAYDLGITGIHYKGGASFLRALNACGIPIKEHLLW</sequence>
<dbReference type="NCBIfam" id="TIGR01509">
    <property type="entry name" value="HAD-SF-IA-v3"/>
    <property type="match status" value="1"/>
</dbReference>
<dbReference type="InterPro" id="IPR036412">
    <property type="entry name" value="HAD-like_sf"/>
</dbReference>
<dbReference type="InterPro" id="IPR023198">
    <property type="entry name" value="PGP-like_dom2"/>
</dbReference>
<dbReference type="SUPFAM" id="SSF56784">
    <property type="entry name" value="HAD-like"/>
    <property type="match status" value="1"/>
</dbReference>
<dbReference type="Proteomes" id="UP000824193">
    <property type="component" value="Unassembled WGS sequence"/>
</dbReference>
<dbReference type="PANTHER" id="PTHR43611:SF3">
    <property type="entry name" value="FLAVIN MONONUCLEOTIDE HYDROLASE 1, CHLOROPLATIC"/>
    <property type="match status" value="1"/>
</dbReference>
<evidence type="ECO:0000313" key="1">
    <source>
        <dbReference type="EMBL" id="HIX05248.1"/>
    </source>
</evidence>
<dbReference type="InterPro" id="IPR023214">
    <property type="entry name" value="HAD_sf"/>
</dbReference>
<accession>A0A9D1V362</accession>
<evidence type="ECO:0000313" key="2">
    <source>
        <dbReference type="Proteomes" id="UP000824193"/>
    </source>
</evidence>
<organism evidence="1 2">
    <name type="scientific">Candidatus Allofournierella pullicola</name>
    <dbReference type="NCBI Taxonomy" id="2838596"/>
    <lineage>
        <taxon>Bacteria</taxon>
        <taxon>Bacillati</taxon>
        <taxon>Bacillota</taxon>
        <taxon>Clostridia</taxon>
        <taxon>Eubacteriales</taxon>
        <taxon>Oscillospiraceae</taxon>
        <taxon>Allofournierella</taxon>
    </lineage>
</organism>
<dbReference type="Gene3D" id="3.40.50.1000">
    <property type="entry name" value="HAD superfamily/HAD-like"/>
    <property type="match status" value="1"/>
</dbReference>
<dbReference type="PANTHER" id="PTHR43611">
    <property type="entry name" value="ALPHA-D-GLUCOSE 1-PHOSPHATE PHOSPHATASE"/>
    <property type="match status" value="1"/>
</dbReference>
<dbReference type="EMBL" id="DXFW01000012">
    <property type="protein sequence ID" value="HIX05248.1"/>
    <property type="molecule type" value="Genomic_DNA"/>
</dbReference>
<dbReference type="Gene3D" id="1.10.150.240">
    <property type="entry name" value="Putative phosphatase, domain 2"/>
    <property type="match status" value="1"/>
</dbReference>
<gene>
    <name evidence="1" type="ORF">H9865_03950</name>
</gene>
<dbReference type="InterPro" id="IPR006439">
    <property type="entry name" value="HAD-SF_hydro_IA"/>
</dbReference>
<proteinExistence type="predicted"/>
<dbReference type="PRINTS" id="PR00413">
    <property type="entry name" value="HADHALOGNASE"/>
</dbReference>
<protein>
    <submittedName>
        <fullName evidence="1">HAD family phosphatase</fullName>
    </submittedName>
</protein>
<reference evidence="1" key="2">
    <citation type="submission" date="2021-04" db="EMBL/GenBank/DDBJ databases">
        <authorList>
            <person name="Gilroy R."/>
        </authorList>
    </citation>
    <scope>NUCLEOTIDE SEQUENCE</scope>
    <source>
        <strain evidence="1">2239</strain>
    </source>
</reference>
<dbReference type="SFLD" id="SFLDG01129">
    <property type="entry name" value="C1.5:_HAD__Beta-PGM__Phosphata"/>
    <property type="match status" value="1"/>
</dbReference>
<dbReference type="CDD" id="cd02603">
    <property type="entry name" value="HAD_sEH-N_like"/>
    <property type="match status" value="1"/>
</dbReference>
<dbReference type="AlphaFoldDB" id="A0A9D1V362"/>
<name>A0A9D1V362_9FIRM</name>
<comment type="caution">
    <text evidence="1">The sequence shown here is derived from an EMBL/GenBank/DDBJ whole genome shotgun (WGS) entry which is preliminary data.</text>
</comment>
<reference evidence="1" key="1">
    <citation type="journal article" date="2021" name="PeerJ">
        <title>Extensive microbial diversity within the chicken gut microbiome revealed by metagenomics and culture.</title>
        <authorList>
            <person name="Gilroy R."/>
            <person name="Ravi A."/>
            <person name="Getino M."/>
            <person name="Pursley I."/>
            <person name="Horton D.L."/>
            <person name="Alikhan N.F."/>
            <person name="Baker D."/>
            <person name="Gharbi K."/>
            <person name="Hall N."/>
            <person name="Watson M."/>
            <person name="Adriaenssens E.M."/>
            <person name="Foster-Nyarko E."/>
            <person name="Jarju S."/>
            <person name="Secka A."/>
            <person name="Antonio M."/>
            <person name="Oren A."/>
            <person name="Chaudhuri R.R."/>
            <person name="La Ragione R."/>
            <person name="Hildebrand F."/>
            <person name="Pallen M.J."/>
        </authorList>
    </citation>
    <scope>NUCLEOTIDE SEQUENCE</scope>
    <source>
        <strain evidence="1">2239</strain>
    </source>
</reference>